<evidence type="ECO:0000313" key="6">
    <source>
        <dbReference type="Proteomes" id="UP000756860"/>
    </source>
</evidence>
<dbReference type="Gene3D" id="1.10.10.10">
    <property type="entry name" value="Winged helix-like DNA-binding domain superfamily/Winged helix DNA-binding domain"/>
    <property type="match status" value="1"/>
</dbReference>
<dbReference type="SMART" id="SM00418">
    <property type="entry name" value="HTH_ARSR"/>
    <property type="match status" value="1"/>
</dbReference>
<dbReference type="InterPro" id="IPR011991">
    <property type="entry name" value="ArsR-like_HTH"/>
</dbReference>
<feature type="domain" description="HTH arsR-type" evidence="4">
    <location>
        <begin position="1"/>
        <end position="90"/>
    </location>
</feature>
<evidence type="ECO:0000313" key="5">
    <source>
        <dbReference type="EMBL" id="MBT0652194.1"/>
    </source>
</evidence>
<dbReference type="InterPro" id="IPR036390">
    <property type="entry name" value="WH_DNA-bd_sf"/>
</dbReference>
<dbReference type="InterPro" id="IPR036388">
    <property type="entry name" value="WH-like_DNA-bd_sf"/>
</dbReference>
<dbReference type="PRINTS" id="PR00778">
    <property type="entry name" value="HTHARSR"/>
</dbReference>
<keyword evidence="6" id="KW-1185">Reference proteome</keyword>
<protein>
    <submittedName>
        <fullName evidence="5">Winged helix-turn-helix domain-containing protein</fullName>
    </submittedName>
</protein>
<keyword evidence="3" id="KW-0804">Transcription</keyword>
<accession>A0ABS5S9Y6</accession>
<proteinExistence type="predicted"/>
<reference evidence="5 6" key="1">
    <citation type="submission" date="2021-05" db="EMBL/GenBank/DDBJ databases">
        <title>The draft genome of Geobacter luticola JCM 17780.</title>
        <authorList>
            <person name="Xu Z."/>
            <person name="Masuda Y."/>
            <person name="Itoh H."/>
            <person name="Senoo K."/>
        </authorList>
    </citation>
    <scope>NUCLEOTIDE SEQUENCE [LARGE SCALE GENOMIC DNA]</scope>
    <source>
        <strain evidence="5 6">JCM 17780</strain>
    </source>
</reference>
<dbReference type="InterPro" id="IPR001845">
    <property type="entry name" value="HTH_ArsR_DNA-bd_dom"/>
</dbReference>
<dbReference type="SUPFAM" id="SSF46785">
    <property type="entry name" value="Winged helix' DNA-binding domain"/>
    <property type="match status" value="1"/>
</dbReference>
<keyword evidence="2" id="KW-0238">DNA-binding</keyword>
<organism evidence="5 6">
    <name type="scientific">Geomobilimonas luticola</name>
    <dbReference type="NCBI Taxonomy" id="1114878"/>
    <lineage>
        <taxon>Bacteria</taxon>
        <taxon>Pseudomonadati</taxon>
        <taxon>Thermodesulfobacteriota</taxon>
        <taxon>Desulfuromonadia</taxon>
        <taxon>Geobacterales</taxon>
        <taxon>Geobacteraceae</taxon>
        <taxon>Geomobilimonas</taxon>
    </lineage>
</organism>
<dbReference type="RefSeq" id="WP_214174150.1">
    <property type="nucleotide sequence ID" value="NZ_JAHCVK010000001.1"/>
</dbReference>
<dbReference type="NCBIfam" id="NF033788">
    <property type="entry name" value="HTH_metalloreg"/>
    <property type="match status" value="1"/>
</dbReference>
<sequence>MNNGFQEKASLLRVLGHPVRLRIVAGLAREGACVKDIWECLEIPQAVVSQHLKVMKEHGILEARRDGTRVRYALRGEMLTELVRVLRLAI</sequence>
<evidence type="ECO:0000256" key="2">
    <source>
        <dbReference type="ARBA" id="ARBA00023125"/>
    </source>
</evidence>
<evidence type="ECO:0000259" key="4">
    <source>
        <dbReference type="PROSITE" id="PS50987"/>
    </source>
</evidence>
<dbReference type="PANTHER" id="PTHR43132:SF2">
    <property type="entry name" value="ARSENICAL RESISTANCE OPERON REPRESSOR ARSR-RELATED"/>
    <property type="match status" value="1"/>
</dbReference>
<dbReference type="InterPro" id="IPR051011">
    <property type="entry name" value="Metal_resp_trans_reg"/>
</dbReference>
<evidence type="ECO:0000256" key="1">
    <source>
        <dbReference type="ARBA" id="ARBA00023015"/>
    </source>
</evidence>
<dbReference type="CDD" id="cd00090">
    <property type="entry name" value="HTH_ARSR"/>
    <property type="match status" value="1"/>
</dbReference>
<dbReference type="PANTHER" id="PTHR43132">
    <property type="entry name" value="ARSENICAL RESISTANCE OPERON REPRESSOR ARSR-RELATED"/>
    <property type="match status" value="1"/>
</dbReference>
<keyword evidence="1" id="KW-0805">Transcription regulation</keyword>
<dbReference type="EMBL" id="JAHCVK010000001">
    <property type="protein sequence ID" value="MBT0652194.1"/>
    <property type="molecule type" value="Genomic_DNA"/>
</dbReference>
<evidence type="ECO:0000256" key="3">
    <source>
        <dbReference type="ARBA" id="ARBA00023163"/>
    </source>
</evidence>
<dbReference type="Pfam" id="PF12840">
    <property type="entry name" value="HTH_20"/>
    <property type="match status" value="1"/>
</dbReference>
<gene>
    <name evidence="5" type="ORF">KI810_03945</name>
</gene>
<dbReference type="Proteomes" id="UP000756860">
    <property type="component" value="Unassembled WGS sequence"/>
</dbReference>
<comment type="caution">
    <text evidence="5">The sequence shown here is derived from an EMBL/GenBank/DDBJ whole genome shotgun (WGS) entry which is preliminary data.</text>
</comment>
<name>A0ABS5S9Y6_9BACT</name>
<dbReference type="PROSITE" id="PS50987">
    <property type="entry name" value="HTH_ARSR_2"/>
    <property type="match status" value="1"/>
</dbReference>